<keyword evidence="1" id="KW-1133">Transmembrane helix</keyword>
<accession>A0ABY3PSC6</accession>
<sequence length="165" mass="18896">MERRTPSVAIPPEQRPFNEYQQLRSSYFFRWATVEPRVYLGTILAVWAVAWIVSGPVAAWSFPPGRMPWQFLVGGAGGAAIILGLVLLRLYLGWSYVHTRLLSASVHYEETGWYDGSFWTKPAEDLAKDRLVVEYQVSPVMRRLRRTLAALALFYAIEALLCWLM</sequence>
<proteinExistence type="predicted"/>
<name>A0ABY3PSC6_9CYAN</name>
<keyword evidence="3" id="KW-1185">Reference proteome</keyword>
<gene>
    <name evidence="2" type="ORF">ISF26_10615</name>
</gene>
<dbReference type="PANTHER" id="PTHR34214:SF3">
    <property type="entry name" value="PROTEIN CONSERVED IN THE GREEN LINEAGE AND DIATOMS 27, CHLOROPLASTIC"/>
    <property type="match status" value="1"/>
</dbReference>
<feature type="transmembrane region" description="Helical" evidence="1">
    <location>
        <begin position="71"/>
        <end position="92"/>
    </location>
</feature>
<feature type="transmembrane region" description="Helical" evidence="1">
    <location>
        <begin position="38"/>
        <end position="59"/>
    </location>
</feature>
<dbReference type="PANTHER" id="PTHR34214">
    <property type="match status" value="1"/>
</dbReference>
<keyword evidence="1" id="KW-0472">Membrane</keyword>
<keyword evidence="1" id="KW-0812">Transmembrane</keyword>
<evidence type="ECO:0000313" key="2">
    <source>
        <dbReference type="EMBL" id="UFP96623.1"/>
    </source>
</evidence>
<dbReference type="RefSeq" id="WP_230843862.1">
    <property type="nucleotide sequence ID" value="NZ_CP063845.1"/>
</dbReference>
<reference evidence="2 3" key="1">
    <citation type="journal article" date="2021" name="Genome Biol. Evol.">
        <title>Complete Genome Sequencing of a Novel Gloeobacter Species from a Waterfall Cave in Mexico.</title>
        <authorList>
            <person name="Saw J.H."/>
            <person name="Cardona T."/>
            <person name="Montejano G."/>
        </authorList>
    </citation>
    <scope>NUCLEOTIDE SEQUENCE [LARGE SCALE GENOMIC DNA]</scope>
    <source>
        <strain evidence="2">MG652769</strain>
    </source>
</reference>
<evidence type="ECO:0000256" key="1">
    <source>
        <dbReference type="SAM" id="Phobius"/>
    </source>
</evidence>
<dbReference type="Pfam" id="PF06799">
    <property type="entry name" value="CGLD27-like"/>
    <property type="match status" value="1"/>
</dbReference>
<dbReference type="InterPro" id="IPR009631">
    <property type="entry name" value="CGLD27-like"/>
</dbReference>
<dbReference type="EMBL" id="CP063845">
    <property type="protein sequence ID" value="UFP96623.1"/>
    <property type="molecule type" value="Genomic_DNA"/>
</dbReference>
<feature type="transmembrane region" description="Helical" evidence="1">
    <location>
        <begin position="147"/>
        <end position="164"/>
    </location>
</feature>
<evidence type="ECO:0000313" key="3">
    <source>
        <dbReference type="Proteomes" id="UP001054846"/>
    </source>
</evidence>
<dbReference type="Proteomes" id="UP001054846">
    <property type="component" value="Chromosome"/>
</dbReference>
<protein>
    <submittedName>
        <fullName evidence="2">CGLD27 family protein</fullName>
    </submittedName>
</protein>
<organism evidence="2 3">
    <name type="scientific">Gloeobacter morelensis MG652769</name>
    <dbReference type="NCBI Taxonomy" id="2781736"/>
    <lineage>
        <taxon>Bacteria</taxon>
        <taxon>Bacillati</taxon>
        <taxon>Cyanobacteriota</taxon>
        <taxon>Cyanophyceae</taxon>
        <taxon>Gloeobacterales</taxon>
        <taxon>Gloeobacteraceae</taxon>
        <taxon>Gloeobacter</taxon>
        <taxon>Gloeobacter morelensis</taxon>
    </lineage>
</organism>